<dbReference type="EMBL" id="PGVD01000076">
    <property type="protein sequence ID" value="PLR89871.1"/>
    <property type="molecule type" value="Genomic_DNA"/>
</dbReference>
<name>A0A2N5GK18_9BACI</name>
<gene>
    <name evidence="1" type="ORF">CU635_14515</name>
    <name evidence="2" type="ORF">CVD25_20615</name>
</gene>
<dbReference type="AlphaFoldDB" id="A0A2N5GK18"/>
<dbReference type="Pfam" id="PF04634">
    <property type="entry name" value="YezG-like"/>
    <property type="match status" value="1"/>
</dbReference>
<evidence type="ECO:0000313" key="1">
    <source>
        <dbReference type="EMBL" id="PLR81665.1"/>
    </source>
</evidence>
<sequence length="145" mass="17548">MEQLYQNAVEILNNMIPVPWEKIYLYAEVSEDSRQIYFYFYPEGETVPVYSLDIVKKFNLQEDDFEQLEDELYDCFTEIWEEFGNQKQEKWTNLTFTLDHTGDFNIEYNYDDLSEVDSYEQQIIWEYKNLGLITEGERPKKIIEG</sequence>
<proteinExistence type="predicted"/>
<reference evidence="1 3" key="1">
    <citation type="submission" date="2017-11" db="EMBL/GenBank/DDBJ databases">
        <title>Comparitive Functional Genomics of Dry Heat Resistant strains isolated from the Viking Spacecraft.</title>
        <authorList>
            <person name="Seuylemezian A."/>
            <person name="Cooper K."/>
            <person name="Vaishampayan P."/>
        </authorList>
    </citation>
    <scope>NUCLEOTIDE SEQUENCE [LARGE SCALE GENOMIC DNA]</scope>
    <source>
        <strain evidence="1 3">M4.6</strain>
    </source>
</reference>
<organism evidence="1 3">
    <name type="scientific">Bacillus canaveralius</name>
    <dbReference type="NCBI Taxonomy" id="1403243"/>
    <lineage>
        <taxon>Bacteria</taxon>
        <taxon>Bacillati</taxon>
        <taxon>Bacillota</taxon>
        <taxon>Bacilli</taxon>
        <taxon>Bacillales</taxon>
        <taxon>Bacillaceae</taxon>
        <taxon>Bacillus</taxon>
    </lineage>
</organism>
<dbReference type="Proteomes" id="UP000235114">
    <property type="component" value="Unassembled WGS sequence"/>
</dbReference>
<dbReference type="SUPFAM" id="SSF160424">
    <property type="entry name" value="BH3703-like"/>
    <property type="match status" value="1"/>
</dbReference>
<evidence type="ECO:0000313" key="3">
    <source>
        <dbReference type="Proteomes" id="UP000234951"/>
    </source>
</evidence>
<dbReference type="EMBL" id="PGVA01000032">
    <property type="protein sequence ID" value="PLR81665.1"/>
    <property type="molecule type" value="Genomic_DNA"/>
</dbReference>
<protein>
    <submittedName>
        <fullName evidence="1">Cytoplasmic protein</fullName>
    </submittedName>
</protein>
<dbReference type="NCBIfam" id="TIGR01741">
    <property type="entry name" value="staph_tand_hypo"/>
    <property type="match status" value="1"/>
</dbReference>
<evidence type="ECO:0000313" key="4">
    <source>
        <dbReference type="Proteomes" id="UP000235114"/>
    </source>
</evidence>
<dbReference type="RefSeq" id="WP_101578094.1">
    <property type="nucleotide sequence ID" value="NZ_PGVA01000032.1"/>
</dbReference>
<dbReference type="InterPro" id="IPR036170">
    <property type="entry name" value="YezG-like_sf"/>
</dbReference>
<keyword evidence="4" id="KW-1185">Reference proteome</keyword>
<dbReference type="InterPro" id="IPR006728">
    <property type="entry name" value="YezG-like"/>
</dbReference>
<dbReference type="Gene3D" id="3.30.500.20">
    <property type="entry name" value="BH3703-like domains"/>
    <property type="match status" value="1"/>
</dbReference>
<evidence type="ECO:0000313" key="2">
    <source>
        <dbReference type="EMBL" id="PLR89871.1"/>
    </source>
</evidence>
<dbReference type="Proteomes" id="UP000234951">
    <property type="component" value="Unassembled WGS sequence"/>
</dbReference>
<accession>A0A2N5GK18</accession>
<dbReference type="OrthoDB" id="1633905at2"/>
<comment type="caution">
    <text evidence="1">The sequence shown here is derived from an EMBL/GenBank/DDBJ whole genome shotgun (WGS) entry which is preliminary data.</text>
</comment>
<reference evidence="2 4" key="2">
    <citation type="submission" date="2017-12" db="EMBL/GenBank/DDBJ databases">
        <title>Comparative Functional Genomics of Dry Heat Resistant strains isolated from the Viking Spacecraft.</title>
        <authorList>
            <person name="Seuylemezian A."/>
            <person name="Cooper K."/>
            <person name="Vaishampayan P."/>
        </authorList>
    </citation>
    <scope>NUCLEOTIDE SEQUENCE [LARGE SCALE GENOMIC DNA]</scope>
    <source>
        <strain evidence="2 4">ATCC 29669</strain>
    </source>
</reference>